<dbReference type="Gene3D" id="3.40.50.620">
    <property type="entry name" value="HUPs"/>
    <property type="match status" value="1"/>
</dbReference>
<gene>
    <name evidence="1" type="ORF">DFP90_105252</name>
</gene>
<dbReference type="OrthoDB" id="6287162at2"/>
<sequence>MGIFIVSDQHDAGPSSRLDQLILDHQEHGFSLVEDRSYQGQRICLFNPLDQRDSQYIVLEGGDFIFAAGTFLFDGNEGRVALTAFFRNFVPGEHCLRGTSGHFALLVGKGGRLYCLSDQLGSMKIYHDANRRYHSTSFLALGQMTGTLTPDDYGCYQYVWNETVFGCRTPAREVKSLPVDRIHEIGGVLADYPIRLPVSLEGNGYDGLSLDAIAEAQNERLIPYWKQMLDLFPEKFQCALSGGYDSRLQVALFKQVGKLPHLYTYGRDNDDDVKVARAICEGEGWPIKVINKAARQLDPDEYAETFQKAFFTFDGWRADGLFGPAPDLQDRKDRIAGGKVLLNGSLGEIYRNFWYLPNRSIKARSFVQASYSRYDARACTGAFAPGEFEDILIEEMKSVLGTGSDRFSRAEIEGLYPLFRGRYWTSRDVALNQRFGYAIYPFLEVDTIADTATIPLRHKQFGLLEARMIALLDRQLASYGSSYGYNFLNGPPRGYRIKHLESVHRPIFLRKRAYRIKSRLQQEKYYSLGADYISRLIDPGFPVMGRLFRAEGINDPEAYNRMATLEYLFQRMG</sequence>
<reference evidence="1 2" key="1">
    <citation type="submission" date="2018-07" db="EMBL/GenBank/DDBJ databases">
        <title>Genomic Encyclopedia of Type Strains, Phase III (KMG-III): the genomes of soil and plant-associated and newly described type strains.</title>
        <authorList>
            <person name="Whitman W."/>
        </authorList>
    </citation>
    <scope>NUCLEOTIDE SEQUENCE [LARGE SCALE GENOMIC DNA]</scope>
    <source>
        <strain evidence="1 2">CECT 8488</strain>
    </source>
</reference>
<evidence type="ECO:0000313" key="2">
    <source>
        <dbReference type="Proteomes" id="UP000256845"/>
    </source>
</evidence>
<dbReference type="Proteomes" id="UP000256845">
    <property type="component" value="Unassembled WGS sequence"/>
</dbReference>
<dbReference type="EMBL" id="QRDW01000005">
    <property type="protein sequence ID" value="RED49880.1"/>
    <property type="molecule type" value="Genomic_DNA"/>
</dbReference>
<comment type="caution">
    <text evidence="1">The sequence shown here is derived from an EMBL/GenBank/DDBJ whole genome shotgun (WGS) entry which is preliminary data.</text>
</comment>
<evidence type="ECO:0000313" key="1">
    <source>
        <dbReference type="EMBL" id="RED49880.1"/>
    </source>
</evidence>
<name>A0A3D9HK58_9PROT</name>
<keyword evidence="2" id="KW-1185">Reference proteome</keyword>
<accession>A0A3D9HK58</accession>
<protein>
    <submittedName>
        <fullName evidence="1">Asparagine synthase (Glutamine-hydrolysing)</fullName>
    </submittedName>
</protein>
<proteinExistence type="predicted"/>
<organism evidence="1 2">
    <name type="scientific">Aestuariispira insulae</name>
    <dbReference type="NCBI Taxonomy" id="1461337"/>
    <lineage>
        <taxon>Bacteria</taxon>
        <taxon>Pseudomonadati</taxon>
        <taxon>Pseudomonadota</taxon>
        <taxon>Alphaproteobacteria</taxon>
        <taxon>Rhodospirillales</taxon>
        <taxon>Kiloniellaceae</taxon>
        <taxon>Aestuariispira</taxon>
    </lineage>
</organism>
<dbReference type="SUPFAM" id="SSF52402">
    <property type="entry name" value="Adenine nucleotide alpha hydrolases-like"/>
    <property type="match status" value="1"/>
</dbReference>
<dbReference type="RefSeq" id="WP_115937118.1">
    <property type="nucleotide sequence ID" value="NZ_QRDW01000005.1"/>
</dbReference>
<dbReference type="AlphaFoldDB" id="A0A3D9HK58"/>
<dbReference type="InterPro" id="IPR014729">
    <property type="entry name" value="Rossmann-like_a/b/a_fold"/>
</dbReference>